<feature type="compositionally biased region" description="Polar residues" evidence="1">
    <location>
        <begin position="582"/>
        <end position="591"/>
    </location>
</feature>
<keyword evidence="2" id="KW-0812">Transmembrane</keyword>
<feature type="transmembrane region" description="Helical" evidence="2">
    <location>
        <begin position="827"/>
        <end position="847"/>
    </location>
</feature>
<evidence type="ECO:0000313" key="3">
    <source>
        <dbReference type="EMBL" id="CAD2085018.1"/>
    </source>
</evidence>
<feature type="transmembrane region" description="Helical" evidence="2">
    <location>
        <begin position="746"/>
        <end position="767"/>
    </location>
</feature>
<feature type="compositionally biased region" description="Low complexity" evidence="1">
    <location>
        <begin position="322"/>
        <end position="341"/>
    </location>
</feature>
<sequence>MEEYAFNLFREVDKLFDTKSVNTSKFYNDNKVSQYCPKQDGYTSCYSDYQRINAIGTYVFMELYNKNRILNGMNDERHLSYFIMWMSHILYRKFEDNTFTLNYIYNKHLKNNFGNFNYWNLLHNKKYLTNSNIAIMNVLYFLFQQILDTIKTIQTKDIQSHEYTSKSLEFYVIYNKIFKHINPCGPYRELLNRLKTIYNEFIKNAKNKYANREDVLNQLIELSPNEKSFGNKFNSKGCIKIHKKLNNNTSKLIKIGNSMLKDYAEKKIQNTPDLINSQDTKFYYYYGFDDDDVNGGDGVNGGDDVNSGDDAIDDDDDENGDLRNNGITINSSNQEQNGQQGASIVSKPASENSPPTPPQAPQKSGTSPRSEKTDSDIQKGNSDSEGGEKGDPDRGKGGTNNLSGSTGDGPGNGVSGGQVGTDSGTGSGKGGTKGESGSPGSVQNDQGGSPVGSGSQGGSSNQRGSDDRSKTSEDQVPTHPSGASSGYLPSILGTSFNLTSYMPSASGIYESSKNILTNTANKITSAYNSAMTIAQGTYDKTVSIAKNAYGNVVSTVKDTYTRSTDYISGAVNSITIQLNPFGSSQLGDNQPGSGGSGNSLPTDNNPSNTTQVPTQDPNLPSPPSPSPSLPPIPQSQLPSATSPPSQPQSNQPQGSSPSINPDPQTLSDPPSSKSLDPQTSSTLIQQTAPTNGNKAFQISPSGQGTLASSGSNSLNTKNENVISVANVKVKETSSIWCIGSNNKCDITGISIIVISISIILTIMYKYLSLGRTSKSKRKKSMKKVINSIGGKRPIQIIIKSYDRKKGLKPVINSVCRKKDPLLNIYKLMKADPVPFINVFFLLIFFVYKRQLNYLEL</sequence>
<feature type="compositionally biased region" description="Low complexity" evidence="1">
    <location>
        <begin position="634"/>
        <end position="658"/>
    </location>
</feature>
<dbReference type="Proteomes" id="UP000515550">
    <property type="component" value="Chromosome PVBDA_03"/>
</dbReference>
<evidence type="ECO:0000256" key="2">
    <source>
        <dbReference type="SAM" id="Phobius"/>
    </source>
</evidence>
<feature type="compositionally biased region" description="Acidic residues" evidence="1">
    <location>
        <begin position="306"/>
        <end position="319"/>
    </location>
</feature>
<keyword evidence="2" id="KW-0472">Membrane</keyword>
<dbReference type="Pfam" id="PF06022">
    <property type="entry name" value="Cir_Bir_Yir"/>
    <property type="match status" value="1"/>
</dbReference>
<feature type="compositionally biased region" description="Polar residues" evidence="1">
    <location>
        <begin position="598"/>
        <end position="612"/>
    </location>
</feature>
<protein>
    <submittedName>
        <fullName evidence="3">CIR protein PIR protein</fullName>
    </submittedName>
</protein>
<feature type="compositionally biased region" description="Low complexity" evidence="1">
    <location>
        <begin position="435"/>
        <end position="448"/>
    </location>
</feature>
<dbReference type="AlphaFoldDB" id="A0A6V7RV00"/>
<evidence type="ECO:0000256" key="1">
    <source>
        <dbReference type="SAM" id="MobiDB-lite"/>
    </source>
</evidence>
<feature type="compositionally biased region" description="Gly residues" evidence="1">
    <location>
        <begin position="406"/>
        <end position="434"/>
    </location>
</feature>
<evidence type="ECO:0000313" key="4">
    <source>
        <dbReference type="Proteomes" id="UP000515550"/>
    </source>
</evidence>
<dbReference type="EMBL" id="LR865381">
    <property type="protein sequence ID" value="CAD2085018.1"/>
    <property type="molecule type" value="Genomic_DNA"/>
</dbReference>
<organism evidence="3 4">
    <name type="scientific">Plasmodium vinckei brucechwatti</name>
    <dbReference type="NCBI Taxonomy" id="119398"/>
    <lineage>
        <taxon>Eukaryota</taxon>
        <taxon>Sar</taxon>
        <taxon>Alveolata</taxon>
        <taxon>Apicomplexa</taxon>
        <taxon>Aconoidasida</taxon>
        <taxon>Haemosporida</taxon>
        <taxon>Plasmodiidae</taxon>
        <taxon>Plasmodium</taxon>
        <taxon>Plasmodium (Vinckeia)</taxon>
    </lineage>
</organism>
<gene>
    <name evidence="3" type="ORF">PVBDA_0300020</name>
</gene>
<feature type="compositionally biased region" description="Basic and acidic residues" evidence="1">
    <location>
        <begin position="464"/>
        <end position="473"/>
    </location>
</feature>
<feature type="compositionally biased region" description="Basic and acidic residues" evidence="1">
    <location>
        <begin position="386"/>
        <end position="396"/>
    </location>
</feature>
<accession>A0A6V7RV00</accession>
<keyword evidence="2" id="KW-1133">Transmembrane helix</keyword>
<feature type="region of interest" description="Disordered" evidence="1">
    <location>
        <begin position="295"/>
        <end position="489"/>
    </location>
</feature>
<feature type="region of interest" description="Disordered" evidence="1">
    <location>
        <begin position="582"/>
        <end position="715"/>
    </location>
</feature>
<reference evidence="3 4" key="1">
    <citation type="submission" date="2020-08" db="EMBL/GenBank/DDBJ databases">
        <authorList>
            <person name="Ramaprasad A."/>
        </authorList>
    </citation>
    <scope>NUCLEOTIDE SEQUENCE [LARGE SCALE GENOMIC DNA]</scope>
</reference>
<dbReference type="InterPro" id="IPR006477">
    <property type="entry name" value="Yir_bir_cir"/>
</dbReference>
<name>A0A6V7RV00_PLAVN</name>
<feature type="compositionally biased region" description="Pro residues" evidence="1">
    <location>
        <begin position="619"/>
        <end position="633"/>
    </location>
</feature>
<proteinExistence type="predicted"/>
<feature type="compositionally biased region" description="Polar residues" evidence="1">
    <location>
        <begin position="678"/>
        <end position="715"/>
    </location>
</feature>
<feature type="compositionally biased region" description="Low complexity" evidence="1">
    <location>
        <begin position="666"/>
        <end position="677"/>
    </location>
</feature>